<evidence type="ECO:0000256" key="1">
    <source>
        <dbReference type="SAM" id="Phobius"/>
    </source>
</evidence>
<evidence type="ECO:0000313" key="4">
    <source>
        <dbReference type="Proteomes" id="UP000539052"/>
    </source>
</evidence>
<sequence>MPKYIKTLIWVLLFTSALTFQVNAQSFTDINELIEKAKEYNGEEVTIQGEVIGESMKRGNYSWININDGTNAIGIWLDSDIAEEILFYGNYKCKGDTVKITGIFNRACKEHGGETDLHSSSLEIVKNGYEVKDQISPVKIIIAVILTILTLELMLILVKVIKNRRL</sequence>
<keyword evidence="1" id="KW-1133">Transmembrane helix</keyword>
<comment type="caution">
    <text evidence="3">The sequence shown here is derived from an EMBL/GenBank/DDBJ whole genome shotgun (WGS) entry which is preliminary data.</text>
</comment>
<keyword evidence="4" id="KW-1185">Reference proteome</keyword>
<dbReference type="GO" id="GO:0003677">
    <property type="term" value="F:DNA binding"/>
    <property type="evidence" value="ECO:0007669"/>
    <property type="project" value="UniProtKB-KW"/>
</dbReference>
<keyword evidence="1" id="KW-0812">Transmembrane</keyword>
<accession>A0ABX1VMG7</accession>
<organism evidence="3 4">
    <name type="scientific">Lacrimispora defluvii</name>
    <dbReference type="NCBI Taxonomy" id="2719233"/>
    <lineage>
        <taxon>Bacteria</taxon>
        <taxon>Bacillati</taxon>
        <taxon>Bacillota</taxon>
        <taxon>Clostridia</taxon>
        <taxon>Lachnospirales</taxon>
        <taxon>Lachnospiraceae</taxon>
        <taxon>Lacrimispora</taxon>
    </lineage>
</organism>
<proteinExistence type="predicted"/>
<dbReference type="Gene3D" id="2.40.50.140">
    <property type="entry name" value="Nucleic acid-binding proteins"/>
    <property type="match status" value="1"/>
</dbReference>
<feature type="signal peptide" evidence="2">
    <location>
        <begin position="1"/>
        <end position="24"/>
    </location>
</feature>
<reference evidence="3 4" key="1">
    <citation type="submission" date="2020-03" db="EMBL/GenBank/DDBJ databases">
        <title>Genome Sequence of industrial isolate, B5A.</title>
        <authorList>
            <person name="Sharma S."/>
            <person name="Patil P.B."/>
            <person name="Korpole S."/>
        </authorList>
    </citation>
    <scope>NUCLEOTIDE SEQUENCE [LARGE SCALE GENOMIC DNA]</scope>
    <source>
        <strain evidence="3 4">PI-S10-B5A</strain>
    </source>
</reference>
<keyword evidence="2" id="KW-0732">Signal</keyword>
<keyword evidence="3" id="KW-0238">DNA-binding</keyword>
<dbReference type="Proteomes" id="UP000539052">
    <property type="component" value="Unassembled WGS sequence"/>
</dbReference>
<protein>
    <submittedName>
        <fullName evidence="3">DNA-binding protein</fullName>
    </submittedName>
</protein>
<dbReference type="EMBL" id="JAAOXG010000015">
    <property type="protein sequence ID" value="NNJ29592.1"/>
    <property type="molecule type" value="Genomic_DNA"/>
</dbReference>
<name>A0ABX1VMG7_9FIRM</name>
<evidence type="ECO:0000256" key="2">
    <source>
        <dbReference type="SAM" id="SignalP"/>
    </source>
</evidence>
<dbReference type="InterPro" id="IPR012340">
    <property type="entry name" value="NA-bd_OB-fold"/>
</dbReference>
<dbReference type="RefSeq" id="WP_170820856.1">
    <property type="nucleotide sequence ID" value="NZ_JAAOXG010000015.1"/>
</dbReference>
<feature type="chain" id="PRO_5046482742" evidence="2">
    <location>
        <begin position="25"/>
        <end position="166"/>
    </location>
</feature>
<evidence type="ECO:0000313" key="3">
    <source>
        <dbReference type="EMBL" id="NNJ29592.1"/>
    </source>
</evidence>
<keyword evidence="1" id="KW-0472">Membrane</keyword>
<feature type="transmembrane region" description="Helical" evidence="1">
    <location>
        <begin position="140"/>
        <end position="161"/>
    </location>
</feature>
<gene>
    <name evidence="3" type="ORF">G9470_07230</name>
</gene>